<gene>
    <name evidence="1" type="ORF">NRB20_46240</name>
</gene>
<name>A0A7K0D7I5_9NOCA</name>
<sequence length="156" mass="17372">MTTAFGIEYFTLLSDDGWMDMPLDIMPSYLWADGGLLADAPVDFAATFGGNMQLCTKVDPTFNLNGLRCVPNFAVPRHHHNLDELIIVFKGEFHVAWGENGEEGSRTIGPGEFWISTAGTPYLMTAGPEGVTYIETWPSPMAELETYWHDAGWVHR</sequence>
<dbReference type="Gene3D" id="2.60.120.10">
    <property type="entry name" value="Jelly Rolls"/>
    <property type="match status" value="1"/>
</dbReference>
<dbReference type="EMBL" id="WEGK01000010">
    <property type="protein sequence ID" value="MQY21511.1"/>
    <property type="molecule type" value="Genomic_DNA"/>
</dbReference>
<dbReference type="OrthoDB" id="9791637at2"/>
<accession>A0A7K0D7I5</accession>
<organism evidence="1 2">
    <name type="scientific">Nocardia macrotermitis</name>
    <dbReference type="NCBI Taxonomy" id="2585198"/>
    <lineage>
        <taxon>Bacteria</taxon>
        <taxon>Bacillati</taxon>
        <taxon>Actinomycetota</taxon>
        <taxon>Actinomycetes</taxon>
        <taxon>Mycobacteriales</taxon>
        <taxon>Nocardiaceae</taxon>
        <taxon>Nocardia</taxon>
    </lineage>
</organism>
<keyword evidence="2" id="KW-1185">Reference proteome</keyword>
<comment type="caution">
    <text evidence="1">The sequence shown here is derived from an EMBL/GenBank/DDBJ whole genome shotgun (WGS) entry which is preliminary data.</text>
</comment>
<dbReference type="AlphaFoldDB" id="A0A7K0D7I5"/>
<dbReference type="InterPro" id="IPR014710">
    <property type="entry name" value="RmlC-like_jellyroll"/>
</dbReference>
<proteinExistence type="predicted"/>
<protein>
    <recommendedName>
        <fullName evidence="3">Cupin 2 conserved barrel domain-containing protein</fullName>
    </recommendedName>
</protein>
<dbReference type="Proteomes" id="UP000438448">
    <property type="component" value="Unassembled WGS sequence"/>
</dbReference>
<reference evidence="1 2" key="1">
    <citation type="submission" date="2019-10" db="EMBL/GenBank/DDBJ databases">
        <title>Nocardia macrotermitis sp. nov. and Nocardia aurantia sp. nov., isolated from the gut of fungus growing-termite Macrotermes natalensis.</title>
        <authorList>
            <person name="Benndorf R."/>
            <person name="Schwitalla J."/>
            <person name="Martin K."/>
            <person name="De Beer W."/>
            <person name="Kaster A.-K."/>
            <person name="Vollmers J."/>
            <person name="Poulsen M."/>
            <person name="Beemelmanns C."/>
        </authorList>
    </citation>
    <scope>NUCLEOTIDE SEQUENCE [LARGE SCALE GENOMIC DNA]</scope>
    <source>
        <strain evidence="1 2">RB20</strain>
    </source>
</reference>
<evidence type="ECO:0000313" key="2">
    <source>
        <dbReference type="Proteomes" id="UP000438448"/>
    </source>
</evidence>
<evidence type="ECO:0008006" key="3">
    <source>
        <dbReference type="Google" id="ProtNLM"/>
    </source>
</evidence>
<dbReference type="InterPro" id="IPR011051">
    <property type="entry name" value="RmlC_Cupin_sf"/>
</dbReference>
<dbReference type="RefSeq" id="WP_153412338.1">
    <property type="nucleotide sequence ID" value="NZ_WEGK01000010.1"/>
</dbReference>
<evidence type="ECO:0000313" key="1">
    <source>
        <dbReference type="EMBL" id="MQY21511.1"/>
    </source>
</evidence>
<dbReference type="SUPFAM" id="SSF51182">
    <property type="entry name" value="RmlC-like cupins"/>
    <property type="match status" value="1"/>
</dbReference>